<feature type="region of interest" description="Disordered" evidence="4">
    <location>
        <begin position="1626"/>
        <end position="1723"/>
    </location>
</feature>
<dbReference type="GO" id="GO:0031267">
    <property type="term" value="F:small GTPase binding"/>
    <property type="evidence" value="ECO:0007669"/>
    <property type="project" value="InterPro"/>
</dbReference>
<dbReference type="InterPro" id="IPR010473">
    <property type="entry name" value="GTPase-bd"/>
</dbReference>
<feature type="region of interest" description="Disordered" evidence="4">
    <location>
        <begin position="398"/>
        <end position="427"/>
    </location>
</feature>
<dbReference type="InterPro" id="IPR010472">
    <property type="entry name" value="FH3_dom"/>
</dbReference>
<keyword evidence="8" id="KW-1185">Reference proteome</keyword>
<evidence type="ECO:0000256" key="3">
    <source>
        <dbReference type="SAM" id="Coils"/>
    </source>
</evidence>
<protein>
    <submittedName>
        <fullName evidence="7">Diaphanous FH3 domain contatinign protein</fullName>
    </submittedName>
</protein>
<reference evidence="7" key="1">
    <citation type="submission" date="2022-07" db="EMBL/GenBank/DDBJ databases">
        <title>The genome of Lyophyllum shimeji provides insight into the initial evolution of ectomycorrhizal fungal genome.</title>
        <authorList>
            <person name="Kobayashi Y."/>
            <person name="Shibata T."/>
            <person name="Hirakawa H."/>
            <person name="Shigenobu S."/>
            <person name="Nishiyama T."/>
            <person name="Yamada A."/>
            <person name="Hasebe M."/>
            <person name="Kawaguchi M."/>
        </authorList>
    </citation>
    <scope>NUCLEOTIDE SEQUENCE</scope>
    <source>
        <strain evidence="7">AT787</strain>
    </source>
</reference>
<dbReference type="EMBL" id="BRPK01000001">
    <property type="protein sequence ID" value="GLB34079.1"/>
    <property type="molecule type" value="Genomic_DNA"/>
</dbReference>
<feature type="region of interest" description="Disordered" evidence="4">
    <location>
        <begin position="262"/>
        <end position="295"/>
    </location>
</feature>
<dbReference type="PANTHER" id="PTHR45725">
    <property type="entry name" value="FORMIN HOMOLOGY 2 FAMILY MEMBER"/>
    <property type="match status" value="1"/>
</dbReference>
<feature type="region of interest" description="Disordered" evidence="4">
    <location>
        <begin position="458"/>
        <end position="479"/>
    </location>
</feature>
<evidence type="ECO:0000259" key="6">
    <source>
        <dbReference type="PROSITE" id="PS51444"/>
    </source>
</evidence>
<comment type="caution">
    <text evidence="7">The sequence shown here is derived from an EMBL/GenBank/DDBJ whole genome shotgun (WGS) entry which is preliminary data.</text>
</comment>
<dbReference type="PROSITE" id="PS51444">
    <property type="entry name" value="FH2"/>
    <property type="match status" value="1"/>
</dbReference>
<dbReference type="SMART" id="SM01139">
    <property type="entry name" value="Drf_FH3"/>
    <property type="match status" value="1"/>
</dbReference>
<gene>
    <name evidence="7" type="ORF">LshimejAT787_0109630</name>
</gene>
<feature type="region of interest" description="Disordered" evidence="4">
    <location>
        <begin position="1096"/>
        <end position="1240"/>
    </location>
</feature>
<feature type="compositionally biased region" description="Pro residues" evidence="4">
    <location>
        <begin position="1142"/>
        <end position="1171"/>
    </location>
</feature>
<name>A0A9P3PEL9_LYOSH</name>
<feature type="region of interest" description="Disordered" evidence="4">
    <location>
        <begin position="310"/>
        <end position="338"/>
    </location>
</feature>
<feature type="compositionally biased region" description="Basic and acidic residues" evidence="4">
    <location>
        <begin position="329"/>
        <end position="338"/>
    </location>
</feature>
<dbReference type="SUPFAM" id="SSF101447">
    <property type="entry name" value="Formin homology 2 domain (FH2 domain)"/>
    <property type="match status" value="1"/>
</dbReference>
<dbReference type="OrthoDB" id="1668162at2759"/>
<feature type="compositionally biased region" description="Pro residues" evidence="4">
    <location>
        <begin position="1178"/>
        <end position="1236"/>
    </location>
</feature>
<dbReference type="GO" id="GO:0003779">
    <property type="term" value="F:actin binding"/>
    <property type="evidence" value="ECO:0007669"/>
    <property type="project" value="InterPro"/>
</dbReference>
<accession>A0A9P3PEL9</accession>
<dbReference type="InterPro" id="IPR051425">
    <property type="entry name" value="Formin_Homology"/>
</dbReference>
<feature type="compositionally biased region" description="Basic and acidic residues" evidence="4">
    <location>
        <begin position="1679"/>
        <end position="1692"/>
    </location>
</feature>
<feature type="domain" description="FH2" evidence="6">
    <location>
        <begin position="1243"/>
        <end position="1639"/>
    </location>
</feature>
<dbReference type="PROSITE" id="PS51232">
    <property type="entry name" value="GBD_FH3"/>
    <property type="match status" value="1"/>
</dbReference>
<dbReference type="InterPro" id="IPR015425">
    <property type="entry name" value="FH2_Formin"/>
</dbReference>
<dbReference type="SUPFAM" id="SSF48371">
    <property type="entry name" value="ARM repeat"/>
    <property type="match status" value="1"/>
</dbReference>
<evidence type="ECO:0000313" key="8">
    <source>
        <dbReference type="Proteomes" id="UP001063166"/>
    </source>
</evidence>
<comment type="similarity">
    <text evidence="1">Belongs to the formin homology family. Diaphanous subfamily.</text>
</comment>
<dbReference type="Pfam" id="PF06367">
    <property type="entry name" value="Drf_FH3"/>
    <property type="match status" value="1"/>
</dbReference>
<feature type="coiled-coil region" evidence="3">
    <location>
        <begin position="896"/>
        <end position="937"/>
    </location>
</feature>
<dbReference type="InterPro" id="IPR044933">
    <property type="entry name" value="DIA_GBD_sf"/>
</dbReference>
<dbReference type="Gene3D" id="1.10.20.40">
    <property type="entry name" value="Formin, diaphanous GTPase-binding domain"/>
    <property type="match status" value="1"/>
</dbReference>
<evidence type="ECO:0000256" key="1">
    <source>
        <dbReference type="ARBA" id="ARBA00008214"/>
    </source>
</evidence>
<dbReference type="Pfam" id="PF06371">
    <property type="entry name" value="Drf_GBD"/>
    <property type="match status" value="1"/>
</dbReference>
<dbReference type="InterPro" id="IPR011989">
    <property type="entry name" value="ARM-like"/>
</dbReference>
<feature type="compositionally biased region" description="Low complexity" evidence="4">
    <location>
        <begin position="1634"/>
        <end position="1643"/>
    </location>
</feature>
<evidence type="ECO:0000256" key="2">
    <source>
        <dbReference type="ARBA" id="ARBA00023054"/>
    </source>
</evidence>
<dbReference type="SMART" id="SM00498">
    <property type="entry name" value="FH2"/>
    <property type="match status" value="1"/>
</dbReference>
<dbReference type="Gene3D" id="1.20.58.2220">
    <property type="entry name" value="Formin, FH2 domain"/>
    <property type="match status" value="1"/>
</dbReference>
<feature type="compositionally biased region" description="Low complexity" evidence="4">
    <location>
        <begin position="312"/>
        <end position="324"/>
    </location>
</feature>
<dbReference type="InterPro" id="IPR016024">
    <property type="entry name" value="ARM-type_fold"/>
</dbReference>
<dbReference type="Proteomes" id="UP001063166">
    <property type="component" value="Unassembled WGS sequence"/>
</dbReference>
<evidence type="ECO:0000313" key="7">
    <source>
        <dbReference type="EMBL" id="GLB34079.1"/>
    </source>
</evidence>
<feature type="domain" description="GBD/FH3" evidence="5">
    <location>
        <begin position="355"/>
        <end position="866"/>
    </location>
</feature>
<proteinExistence type="inferred from homology"/>
<sequence length="1723" mass="189624">MPSNSLIVPTVLVTGSLHFAEVPEDSIAEDVIHVLIVMDEVKDEILGDLEDHGWALQRIRVEPSGRPWEETQLEALGDGTIEDTTPVAPLVNSSSTTSKSQRHFSSFPLTAHLHTPVLRLVSLNPHLSITVSFLRVPEIHDGYEYKFFISRTTTVNEVVEGIMEELGLTRTLPVTGGGNLEYVLEEVWSENDSEKFSRLPMSSLIHPIVKSPFAANPFTARARRVFRLCVPDEWYRRSKSRNVSNASLEPSESTIRRLAALQESDEEDGDEGTAKLSGVPGSPPHPAATATADWKGSLSHNRLSNLFDGWLRPTSPSSPNRSSTFTAGDNRKSVSEPRLLENAARSFSKPGAASEMTRQDDINEADFERMLDDMGLTGEKRLPMYKLSTDQKKYLLQQNRTSSARSAQHDEQPSYSATYGPSSGSALLPRLVPQLTGDSGLMRRFSIVGGWGGATSAPPVVSPDTGRLSGEFDSSASGKGKAQVGKVAEEMQPLQPQNTGGLWGRWWASSGGEKSERSAQDTDKSAKWYVDGLRGKSLDNKLVKHLISLRVHLSTAKMVWIEEFMITEKGLDALGSLLAGLVGKGGKRRDLTEMETNVLLENIKCLRVLLNTESGFNQVLRAPTIITHIAYSLHASSLKLRTLASEVLAAVCVISLTDGHKAVLSALSDYRVAYDEPFRFEGLISSLRLPDLGNDSDEDNGAGSGNEEEGVWEARTASMTVINALTNCPESLEERVLLREEFGRRGLNEVIVALRYVKPPDSLLTQMDVYTEEKFEDEEDMRERARALLTRDAKGHERQQSDSELALEDLIVLAKQHGELYPMMVEILHHYGQILQRDVGIQLKADLFAILDRFVEQAALLDNFDDSWHIFIKRFAASVQHITGQELEVKAASESDSFIEQELEELRSKVEELSDERTELRNELNQKVAEINTLKSLPLGLPVPQAKSLGKSGSENFHGLVQRLVQKEKQVLQLQAELDRLKALNPADGRDADERAKRERDRAKWNSLNEEIAKLKTKNCELESNLAIKDKEIVYLKRALESVYTRFVSREEAREADRVAGMDAEQIAARAIEKLTEKDEQIATLSKEIQELKAQLLTRPRTEKEFKAKSPPPPPPSKKPMRPSPQVSSPTSIPISPSTHASPPPPPPPPPSNFPTVSSPPPPPPPPPLPPSLGMNSAPPPAPTPPPVPAPPPPPPPPPPPAQPSPNGGPPPPPPPPPPPRQMGGPPPPPPPPPPSAFKMNSRLKVTRPAKRLKPFFWNKLAGPSVAATVWNDVPSSISFNMDDLEAIFVIDNAPSTPSQILSPTRKQNVTTLLDITRANNIAIMLSRIKMGFPDIRQALLNLDDEKLTVDDLRAISRQLPTSEEVARIKDFGDVKKLAKADQYFSQIMTIPRLAERLECMLYRRKLDLDIAEIRPELNILRNACHELRTSQRFKQVLQAVLSVGNALNGSTFRGAARGFQLDALLKLKETKTAKGGAECPTLLHYLARVLMRTDPSLVTFIEDLPNLEPAARVSVQTISQSVHALVSGFSQVELELKELRQLEMPAGDKFIDVMQPFVSQVGSSVDAVKNMSNSLDGELRSLLAYFGEDPNSPEAPKPEDFFGLIASFSSSLQKCALEVHDAQQKLEPPKPQAPEVVVAEPEPAQEDTIKAAPTPSSPALGPPSTSSQGYAAGKRSVGRGDLDQAIRSMREGKRRARPSRPLSKIFLDGGTVGRPQSRYFDS</sequence>
<feature type="compositionally biased region" description="Low complexity" evidence="4">
    <location>
        <begin position="1124"/>
        <end position="1141"/>
    </location>
</feature>
<dbReference type="PANTHER" id="PTHR45725:SF1">
    <property type="entry name" value="DISHEVELLED ASSOCIATED ACTIVATOR OF MORPHOGENESIS, ISOFORM D"/>
    <property type="match status" value="1"/>
</dbReference>
<keyword evidence="2 3" id="KW-0175">Coiled coil</keyword>
<dbReference type="Pfam" id="PF02181">
    <property type="entry name" value="FH2"/>
    <property type="match status" value="1"/>
</dbReference>
<dbReference type="SMART" id="SM01140">
    <property type="entry name" value="Drf_GBD"/>
    <property type="match status" value="1"/>
</dbReference>
<dbReference type="InterPro" id="IPR014768">
    <property type="entry name" value="GBD/FH3_dom"/>
</dbReference>
<evidence type="ECO:0000259" key="5">
    <source>
        <dbReference type="PROSITE" id="PS51232"/>
    </source>
</evidence>
<evidence type="ECO:0000256" key="4">
    <source>
        <dbReference type="SAM" id="MobiDB-lite"/>
    </source>
</evidence>
<dbReference type="GO" id="GO:0030036">
    <property type="term" value="P:actin cytoskeleton organization"/>
    <property type="evidence" value="ECO:0007669"/>
    <property type="project" value="InterPro"/>
</dbReference>
<dbReference type="InterPro" id="IPR042201">
    <property type="entry name" value="FH2_Formin_sf"/>
</dbReference>
<feature type="coiled-coil region" evidence="3">
    <location>
        <begin position="1068"/>
        <end position="1095"/>
    </location>
</feature>
<organism evidence="7 8">
    <name type="scientific">Lyophyllum shimeji</name>
    <name type="common">Hon-shimeji</name>
    <name type="synonym">Tricholoma shimeji</name>
    <dbReference type="NCBI Taxonomy" id="47721"/>
    <lineage>
        <taxon>Eukaryota</taxon>
        <taxon>Fungi</taxon>
        <taxon>Dikarya</taxon>
        <taxon>Basidiomycota</taxon>
        <taxon>Agaricomycotina</taxon>
        <taxon>Agaricomycetes</taxon>
        <taxon>Agaricomycetidae</taxon>
        <taxon>Agaricales</taxon>
        <taxon>Tricholomatineae</taxon>
        <taxon>Lyophyllaceae</taxon>
        <taxon>Lyophyllum</taxon>
    </lineage>
</organism>
<dbReference type="Gene3D" id="1.25.10.10">
    <property type="entry name" value="Leucine-rich Repeat Variant"/>
    <property type="match status" value="1"/>
</dbReference>
<feature type="compositionally biased region" description="Polar residues" evidence="4">
    <location>
        <begin position="413"/>
        <end position="425"/>
    </location>
</feature>